<keyword evidence="5" id="KW-1185">Reference proteome</keyword>
<dbReference type="AlphaFoldDB" id="A0A1H1B0C9"/>
<dbReference type="Proteomes" id="UP000198848">
    <property type="component" value="Unassembled WGS sequence"/>
</dbReference>
<evidence type="ECO:0000259" key="3">
    <source>
        <dbReference type="Pfam" id="PF07790"/>
    </source>
</evidence>
<feature type="domain" description="Archaeal Type IV pilin N-terminal" evidence="3">
    <location>
        <begin position="15"/>
        <end position="71"/>
    </location>
</feature>
<accession>A0A1H1B0C9</accession>
<proteinExistence type="predicted"/>
<dbReference type="PANTHER" id="PTHR38138">
    <property type="entry name" value="VNG6441H"/>
    <property type="match status" value="1"/>
</dbReference>
<dbReference type="InterPro" id="IPR012859">
    <property type="entry name" value="Pilin_N_archaeal"/>
</dbReference>
<gene>
    <name evidence="4" type="ORF">SAMN04489842_0862</name>
</gene>
<feature type="region of interest" description="Disordered" evidence="1">
    <location>
        <begin position="126"/>
        <end position="151"/>
    </location>
</feature>
<dbReference type="NCBIfam" id="TIGR02537">
    <property type="entry name" value="arch_flag_Nterm"/>
    <property type="match status" value="1"/>
</dbReference>
<protein>
    <submittedName>
        <fullName evidence="4">Flagellin N-terminal-like domain-containing protein</fullName>
    </submittedName>
</protein>
<reference evidence="5" key="1">
    <citation type="submission" date="2016-10" db="EMBL/GenBank/DDBJ databases">
        <authorList>
            <person name="Varghese N."/>
            <person name="Submissions S."/>
        </authorList>
    </citation>
    <scope>NUCLEOTIDE SEQUENCE [LARGE SCALE GENOMIC DNA]</scope>
    <source>
        <strain evidence="5">DSM 24767</strain>
    </source>
</reference>
<evidence type="ECO:0000313" key="4">
    <source>
        <dbReference type="EMBL" id="SDQ44896.1"/>
    </source>
</evidence>
<keyword evidence="4" id="KW-0969">Cilium</keyword>
<evidence type="ECO:0000256" key="1">
    <source>
        <dbReference type="SAM" id="MobiDB-lite"/>
    </source>
</evidence>
<dbReference type="PANTHER" id="PTHR38138:SF1">
    <property type="entry name" value="ARCHAEAL TYPE IV PILIN N-TERMINAL DOMAIN-CONTAINING PROTEIN"/>
    <property type="match status" value="1"/>
</dbReference>
<keyword evidence="2" id="KW-1133">Transmembrane helix</keyword>
<feature type="compositionally biased region" description="Polar residues" evidence="1">
    <location>
        <begin position="138"/>
        <end position="151"/>
    </location>
</feature>
<feature type="transmembrane region" description="Helical" evidence="2">
    <location>
        <begin position="20"/>
        <end position="44"/>
    </location>
</feature>
<keyword evidence="4" id="KW-0966">Cell projection</keyword>
<dbReference type="EMBL" id="FNLC01000001">
    <property type="protein sequence ID" value="SDQ44896.1"/>
    <property type="molecule type" value="Genomic_DNA"/>
</dbReference>
<evidence type="ECO:0000256" key="2">
    <source>
        <dbReference type="SAM" id="Phobius"/>
    </source>
</evidence>
<keyword evidence="4" id="KW-0282">Flagellum</keyword>
<dbReference type="OrthoDB" id="188406at2157"/>
<name>A0A1H1B0C9_NATTX</name>
<dbReference type="STRING" id="1095778.SAMN04489842_0862"/>
<organism evidence="4 5">
    <name type="scientific">Natronobacterium texcoconense</name>
    <dbReference type="NCBI Taxonomy" id="1095778"/>
    <lineage>
        <taxon>Archaea</taxon>
        <taxon>Methanobacteriati</taxon>
        <taxon>Methanobacteriota</taxon>
        <taxon>Stenosarchaea group</taxon>
        <taxon>Halobacteria</taxon>
        <taxon>Halobacteriales</taxon>
        <taxon>Natrialbaceae</taxon>
        <taxon>Natronobacterium</taxon>
    </lineage>
</organism>
<sequence length="151" mass="15528">MFDTLTQQFGSEDERAVSPVIGVILMVAITVILAAVIATFVLGIGDDIQQDPQAGVNIDDADKSEVEVSVTSLGNADGVAIVDTSDGTFENNSSNIDGNGVLTSTGMSATVTGGDSYTVIAYLGDEPTNDSEPVDDQVSATASINSFETET</sequence>
<dbReference type="RefSeq" id="WP_090377824.1">
    <property type="nucleotide sequence ID" value="NZ_FNLC01000001.1"/>
</dbReference>
<keyword evidence="2" id="KW-0812">Transmembrane</keyword>
<dbReference type="Pfam" id="PF07790">
    <property type="entry name" value="Pilin_N"/>
    <property type="match status" value="1"/>
</dbReference>
<dbReference type="InterPro" id="IPR013373">
    <property type="entry name" value="Flagellin/pilin_N_arc"/>
</dbReference>
<keyword evidence="2" id="KW-0472">Membrane</keyword>
<evidence type="ECO:0000313" key="5">
    <source>
        <dbReference type="Proteomes" id="UP000198848"/>
    </source>
</evidence>